<dbReference type="InterPro" id="IPR011993">
    <property type="entry name" value="PH-like_dom_sf"/>
</dbReference>
<dbReference type="Gene3D" id="2.60.120.200">
    <property type="match status" value="1"/>
</dbReference>
<dbReference type="FunCoup" id="A0A2P5EWE0">
    <property type="interactions" value="2047"/>
</dbReference>
<dbReference type="SUPFAM" id="SSF81837">
    <property type="entry name" value="BEACH domain"/>
    <property type="match status" value="1"/>
</dbReference>
<dbReference type="PANTHER" id="PTHR13743:SF112">
    <property type="entry name" value="BEACH DOMAIN-CONTAINING PROTEIN"/>
    <property type="match status" value="1"/>
</dbReference>
<dbReference type="Pfam" id="PF14844">
    <property type="entry name" value="PH_BEACH"/>
    <property type="match status" value="1"/>
</dbReference>
<dbReference type="Proteomes" id="UP000237000">
    <property type="component" value="Unassembled WGS sequence"/>
</dbReference>
<dbReference type="Pfam" id="PF20425">
    <property type="entry name" value="Neurobeachin"/>
    <property type="match status" value="1"/>
</dbReference>
<dbReference type="InterPro" id="IPR050865">
    <property type="entry name" value="BEACH_Domain"/>
</dbReference>
<feature type="repeat" description="WD" evidence="3">
    <location>
        <begin position="2592"/>
        <end position="2633"/>
    </location>
</feature>
<comment type="caution">
    <text evidence="7">The sequence shown here is derived from an EMBL/GenBank/DDBJ whole genome shotgun (WGS) entry which is preliminary data.</text>
</comment>
<dbReference type="EMBL" id="JXTC01000089">
    <property type="protein sequence ID" value="PON89835.1"/>
    <property type="molecule type" value="Genomic_DNA"/>
</dbReference>
<dbReference type="SUPFAM" id="SSF50978">
    <property type="entry name" value="WD40 repeat-like"/>
    <property type="match status" value="1"/>
</dbReference>
<dbReference type="Gene3D" id="1.10.1540.10">
    <property type="entry name" value="BEACH domain"/>
    <property type="match status" value="1"/>
</dbReference>
<dbReference type="InParanoid" id="A0A2P5EWE0"/>
<dbReference type="STRING" id="63057.A0A2P5EWE0"/>
<dbReference type="Pfam" id="PF15787">
    <property type="entry name" value="DUF4704"/>
    <property type="match status" value="1"/>
</dbReference>
<accession>A0A2P5EWE0</accession>
<evidence type="ECO:0000313" key="7">
    <source>
        <dbReference type="EMBL" id="PON89835.1"/>
    </source>
</evidence>
<evidence type="ECO:0000256" key="2">
    <source>
        <dbReference type="ARBA" id="ARBA00022737"/>
    </source>
</evidence>
<dbReference type="Pfam" id="PF16057">
    <property type="entry name" value="DUF4800"/>
    <property type="match status" value="1"/>
</dbReference>
<dbReference type="Pfam" id="PF20426">
    <property type="entry name" value="NBCH_WD40"/>
    <property type="match status" value="1"/>
</dbReference>
<gene>
    <name evidence="7" type="ORF">TorRG33x02_143580</name>
</gene>
<dbReference type="InterPro" id="IPR015943">
    <property type="entry name" value="WD40/YVTN_repeat-like_dom_sf"/>
</dbReference>
<dbReference type="InterPro" id="IPR046851">
    <property type="entry name" value="NBCH_WD40"/>
</dbReference>
<dbReference type="OrthoDB" id="26681at2759"/>
<dbReference type="PANTHER" id="PTHR13743">
    <property type="entry name" value="BEIGE/BEACH-RELATED"/>
    <property type="match status" value="1"/>
</dbReference>
<name>A0A2P5EWE0_TREOI</name>
<dbReference type="InterPro" id="IPR000409">
    <property type="entry name" value="BEACH_dom"/>
</dbReference>
<dbReference type="InterPro" id="IPR036372">
    <property type="entry name" value="BEACH_dom_sf"/>
</dbReference>
<feature type="domain" description="BEACH-type PH" evidence="6">
    <location>
        <begin position="1979"/>
        <end position="2138"/>
    </location>
</feature>
<dbReference type="Gene3D" id="2.130.10.10">
    <property type="entry name" value="YVTN repeat-like/Quinoprotein amine dehydrogenase"/>
    <property type="match status" value="1"/>
</dbReference>
<keyword evidence="1 3" id="KW-0853">WD repeat</keyword>
<dbReference type="InterPro" id="IPR023362">
    <property type="entry name" value="PH-BEACH_dom"/>
</dbReference>
<keyword evidence="8" id="KW-1185">Reference proteome</keyword>
<dbReference type="SUPFAM" id="SSF50729">
    <property type="entry name" value="PH domain-like"/>
    <property type="match status" value="1"/>
</dbReference>
<dbReference type="Gene3D" id="2.30.29.30">
    <property type="entry name" value="Pleckstrin-homology domain (PH domain)/Phosphotyrosine-binding domain (PTB)"/>
    <property type="match status" value="1"/>
</dbReference>
<reference evidence="8" key="1">
    <citation type="submission" date="2016-06" db="EMBL/GenBank/DDBJ databases">
        <title>Parallel loss of symbiosis genes in relatives of nitrogen-fixing non-legume Parasponia.</title>
        <authorList>
            <person name="Van Velzen R."/>
            <person name="Holmer R."/>
            <person name="Bu F."/>
            <person name="Rutten L."/>
            <person name="Van Zeijl A."/>
            <person name="Liu W."/>
            <person name="Santuari L."/>
            <person name="Cao Q."/>
            <person name="Sharma T."/>
            <person name="Shen D."/>
            <person name="Roswanjaya Y."/>
            <person name="Wardhani T."/>
            <person name="Kalhor M.S."/>
            <person name="Jansen J."/>
            <person name="Van den Hoogen J."/>
            <person name="Gungor B."/>
            <person name="Hartog M."/>
            <person name="Hontelez J."/>
            <person name="Verver J."/>
            <person name="Yang W.-C."/>
            <person name="Schijlen E."/>
            <person name="Repin R."/>
            <person name="Schilthuizen M."/>
            <person name="Schranz E."/>
            <person name="Heidstra R."/>
            <person name="Miyata K."/>
            <person name="Fedorova E."/>
            <person name="Kohlen W."/>
            <person name="Bisseling T."/>
            <person name="Smit S."/>
            <person name="Geurts R."/>
        </authorList>
    </citation>
    <scope>NUCLEOTIDE SEQUENCE [LARGE SCALE GENOMIC DNA]</scope>
    <source>
        <strain evidence="8">cv. RG33-2</strain>
    </source>
</reference>
<protein>
    <submittedName>
        <fullName evidence="7">Guanine nucleotide-binding protein, beta subunit</fullName>
    </submittedName>
</protein>
<keyword evidence="2" id="KW-0677">Repeat</keyword>
<dbReference type="CDD" id="cd06071">
    <property type="entry name" value="Beach"/>
    <property type="match status" value="1"/>
</dbReference>
<dbReference type="Pfam" id="PF13385">
    <property type="entry name" value="Laminin_G_3"/>
    <property type="match status" value="1"/>
</dbReference>
<sequence length="2836" mass="319881">MVQEYRLQAKDLSGNSDIQMHLFNSESEHLKNQMAEPSVNSRAGGSFPRLWSDYVVNLSRVLCSFLLMTEDIRSQYVQVSSGRTAMPVSSLYGELSVKWVMRVLLTVFPCLKACSDQNEFPIHLRVFINALQHCVLDDFKKVLVAFPLSLDVFREEGIWELIFSENFFYFGPASEDISAEYCTYYESPSKREECYTSYMVDNQAKVYGVEILQMEVISFVEFVATLSGSAHNLPELSALLDAVEQSACNPVVASVLAKSLLRILQLSAEKSIASFKSLNAAARVLKVACIQAQECKGLGKRGPTFEGNTPEVVPSYTHRRSLEEIAQSWLKCMESSMDLFMEYFSAADDARSLILHSSTCIDCLFDLFWEEGLRNNVLKYILELLKIEPSSEEDQTAKLQLCSKYLEMFTQIKEREKSFEELSIDLLVGMRDLLLSDPLYYQALFRDGECFLHVVSLLNGNLDEAGGEKLVLNVFRTLTCLLASNDASKAAFRALAGTGYQALQSLLLDFCQWHSSEGLLDALLDMLVDGKFDIKAGAIIKNEDVIILYLSVLRKSSESLQQHGLDLFQQLLRDSISNRASCVRAGMLSLLLDWFPQENSDSIIFKIAHLIQVIGGHSISGKDIRKIFALLRSEKVGSRQKYCSLLLSTVLSLLNEKGPTAFFDFSGNDSGIVIKTPVQWPLNKGFSFSCWLRVENFPRSGAMGLFSFLTENGRGSLAVLAKDKLTYESINLKRQCVQLPINLVRKKWHFLCVTHSIGRAFSGGSLLRCYVDGELVSSERCRYAKVNEPLTSCKIGAKITMSFYEDNIPLESIKDTPPFFGQIGPVYLFNDAFSPDQVQGIYSLGPSYMYSFLDNEAVPSSDKLVPSGILDIKECLASRIIFGINAQASDGRTLFNVSPMLDHVPDRNLFEATVMVGTQLCSRRLLQQIIYCVGGVSVFFPLIAQSDKYENEESDQFEPSLPASITRERVTAEVIEIIASVLDENLANQQQMHLLSGFSILGFLLQSVPPQQLNLETLSALKHMFNVIANCGLAELLVKDAISSVFLNPLVWLYTAYRVQRELYMFLIQQFDNDPRLLKSLCRLPRVLDIIRQFYWDNAKSRFAIGNKPLLHPLTKQIIGERPSNEEIHKIRLLLLSLGEMSLRQNIAAADIKALIAFCETSLDMSCIEDVLHMVIRAVSQKPLLAAFLEQVNFIGGCHLFVNLLQREFEPIRLLGLQFLGRLLVGLPSEKKGPRFFNLAVGRSRSLPEDPKKISLRLQPIFSAMTDRLFRFPQTDNLCATLFDVLLGGASPKQVLQKHNQVNRQRSKGHNSHFFLPQILVLIFRFLSGSEDPSARVKIIRDLLDLLDSSPSNVEAFMEFGWNSWLAASVKLDVLRDYKVNSQDQDNIDINEQSFVRSLFCAVLSHYMHSVKGGWQQLEETLNFLLMQCEQGGVSRNFLRDVYEDLIQRLVDLCSEENIFVSQPCRDNTLYLLRLVDEMITSEIDHELPFPASSSEFSLDTLEIERHKDYGSALYEVLQGESDSQISRNPWSCNQQITNEDDIHDDKWWNLYDNMWIIISEMNGKGPSKMLPKSSAQVGPSFGQRARGLVESLNIPAAEVAAVVVSGGIGSALSGKPNKNIDKAMLLRGERCPRIVFRLVILYLCRSSLERASRCVQQVISLLPCLLPADDDQSKNRLQLFIWALLVVRSQCRTLNDDARFHVISHLIRETVNCGKSMLASTIMGKDGSDLGSNFKELGSIHNIIQKDRVLAAVADEANYVKTLNTDRTRQLHDLSTRMDENFSAESNNRKAFEEELESSLNSILVSDDSRRGVFQLSYEEEQQNIVEKWIHMFRALIDERGPWSANQFPNNAERRWKLDKAEDAWRRRLKLRQNYHFDEKLCHPPSSVPNDEVTLAANEIKSGLVGHIPEQMKRFLLKGVRRITDEVIPESNESDTELSGQKTSIPKDLSDSQCPELVKDSGDWVQERKDSSSSSLEAESSEVLTSVPCVLVTPKRKLAGHLAVMKNVLHFFGEILVEGTGGSSVFKNFHSLSNSDLTKPDQKQKSLRWPIYLDLYSEKGAAVDNTDIMHENELKRKQLKSIKRHRRWNISKIKAVHWTRYLLRYTAIEIFFSDSVAPIFLNFASQKDAKDIGTLIVAARNEYLFPKGSGRDKSGVISFVDRRVALEMAETARERWRRREITNFEYLMILNTLAGRSYNDLTQYPVFPWILADYSSDSLDFNKSSTFRDLSKPVGALDLKRFEVFEERYRSFSDPDIPSFYYGSHYSSMGIVLYYLLRLEPFTSLHRNLQGGKFDHADRLFQSIEGTYRNCLSNTSDVKELIPEFFYMPEFLVNSNSYHLGVKQDGELISDVCLPPWAKGSPEEFINRNREALESEYVSSNIHHWIDLVFGYKQRGKPAVEAANIFYYLTYEGAVDLDTMEDDLQRSAIEDQIANFGQTPIQIFRKKHPRRGPPIPIAHPLYFAPGSINLTSIVSSTSYPSSAVLYVHILDSNIVVVNQGITLSVKMWLTTQLQSGGNFTFSGSQDPFFGVGSDTLSSRKIGSPLAENVELGAQCFVTMQTPSENFLISCGNWENSFQVISLNDGRMVQSIRQHKDVVSCVAVTSDGSILATGSFDTTVMVWEVIRGRNTEKRVRTTQTELPRKESVIVETPFHILCGHDDIITCLFVSMELDVVISGSKDGTCVFHTLREGRYVRSLCHPNGCALSTLVASQHGRVVLYADDDLSLHLYSINGKHLASSESNGRLNCIELSRCGEFLVCAGDQGQIVVRSMNSLEVIKKYNGVGRIITSLTVTPEECFLAGTKDGSLLVYSIENPQHRKGNVPRNLKTKHSVAE</sequence>
<evidence type="ECO:0000256" key="3">
    <source>
        <dbReference type="PROSITE-ProRule" id="PRU00221"/>
    </source>
</evidence>
<dbReference type="InterPro" id="IPR001680">
    <property type="entry name" value="WD40_rpt"/>
</dbReference>
<evidence type="ECO:0000259" key="5">
    <source>
        <dbReference type="PROSITE" id="PS50197"/>
    </source>
</evidence>
<evidence type="ECO:0000259" key="6">
    <source>
        <dbReference type="PROSITE" id="PS51783"/>
    </source>
</evidence>
<evidence type="ECO:0000313" key="8">
    <source>
        <dbReference type="Proteomes" id="UP000237000"/>
    </source>
</evidence>
<dbReference type="InterPro" id="IPR013320">
    <property type="entry name" value="ConA-like_dom_sf"/>
</dbReference>
<feature type="domain" description="BEACH" evidence="5">
    <location>
        <begin position="2162"/>
        <end position="2452"/>
    </location>
</feature>
<dbReference type="InterPro" id="IPR036322">
    <property type="entry name" value="WD40_repeat_dom_sf"/>
</dbReference>
<dbReference type="SUPFAM" id="SSF49899">
    <property type="entry name" value="Concanavalin A-like lectins/glucanases"/>
    <property type="match status" value="1"/>
</dbReference>
<dbReference type="PROSITE" id="PS51783">
    <property type="entry name" value="PH_BEACH"/>
    <property type="match status" value="1"/>
</dbReference>
<dbReference type="PROSITE" id="PS50294">
    <property type="entry name" value="WD_REPEATS_REGION"/>
    <property type="match status" value="1"/>
</dbReference>
<dbReference type="FunFam" id="1.10.1540.10:FF:000001">
    <property type="entry name" value="neurobeachin isoform X1"/>
    <property type="match status" value="1"/>
</dbReference>
<feature type="region of interest" description="Disordered" evidence="4">
    <location>
        <begin position="1929"/>
        <end position="1957"/>
    </location>
</feature>
<dbReference type="SMART" id="SM00320">
    <property type="entry name" value="WD40"/>
    <property type="match status" value="5"/>
</dbReference>
<dbReference type="InterPro" id="IPR019775">
    <property type="entry name" value="WD40_repeat_CS"/>
</dbReference>
<dbReference type="InterPro" id="IPR046852">
    <property type="entry name" value="Neurobeachin_a-sol"/>
</dbReference>
<dbReference type="SMART" id="SM01026">
    <property type="entry name" value="Beach"/>
    <property type="match status" value="1"/>
</dbReference>
<evidence type="ECO:0000256" key="1">
    <source>
        <dbReference type="ARBA" id="ARBA00022574"/>
    </source>
</evidence>
<dbReference type="CDD" id="cd01201">
    <property type="entry name" value="PH_BEACH"/>
    <property type="match status" value="1"/>
</dbReference>
<dbReference type="PROSITE" id="PS00678">
    <property type="entry name" value="WD_REPEATS_1"/>
    <property type="match status" value="1"/>
</dbReference>
<proteinExistence type="predicted"/>
<dbReference type="Pfam" id="PF02138">
    <property type="entry name" value="Beach"/>
    <property type="match status" value="1"/>
</dbReference>
<evidence type="ECO:0000256" key="4">
    <source>
        <dbReference type="SAM" id="MobiDB-lite"/>
    </source>
</evidence>
<organism evidence="7 8">
    <name type="scientific">Trema orientale</name>
    <name type="common">Charcoal tree</name>
    <name type="synonym">Celtis orientalis</name>
    <dbReference type="NCBI Taxonomy" id="63057"/>
    <lineage>
        <taxon>Eukaryota</taxon>
        <taxon>Viridiplantae</taxon>
        <taxon>Streptophyta</taxon>
        <taxon>Embryophyta</taxon>
        <taxon>Tracheophyta</taxon>
        <taxon>Spermatophyta</taxon>
        <taxon>Magnoliopsida</taxon>
        <taxon>eudicotyledons</taxon>
        <taxon>Gunneridae</taxon>
        <taxon>Pentapetalae</taxon>
        <taxon>rosids</taxon>
        <taxon>fabids</taxon>
        <taxon>Rosales</taxon>
        <taxon>Cannabaceae</taxon>
        <taxon>Trema</taxon>
    </lineage>
</organism>
<dbReference type="InterPro" id="IPR031570">
    <property type="entry name" value="NBEA/BDCP_DUF4704"/>
</dbReference>
<dbReference type="PROSITE" id="PS50082">
    <property type="entry name" value="WD_REPEATS_2"/>
    <property type="match status" value="1"/>
</dbReference>
<dbReference type="PROSITE" id="PS50197">
    <property type="entry name" value="BEACH"/>
    <property type="match status" value="1"/>
</dbReference>